<comment type="function">
    <text evidence="6">Catalyzes the condensation of carbamoyl phosphate and aspartate to form carbamoyl aspartate and inorganic phosphate, the committed step in the de novo pyrimidine nucleotide biosynthesis pathway.</text>
</comment>
<evidence type="ECO:0000259" key="10">
    <source>
        <dbReference type="Pfam" id="PF00185"/>
    </source>
</evidence>
<dbReference type="InterPro" id="IPR036901">
    <property type="entry name" value="Asp/Orn_carbamoylTrfase_sf"/>
</dbReference>
<dbReference type="GO" id="GO:0044205">
    <property type="term" value="P:'de novo' UMP biosynthetic process"/>
    <property type="evidence" value="ECO:0007669"/>
    <property type="project" value="UniProtKB-UniPathway"/>
</dbReference>
<evidence type="ECO:0000256" key="8">
    <source>
        <dbReference type="NCBIfam" id="TIGR00670"/>
    </source>
</evidence>
<evidence type="ECO:0000256" key="4">
    <source>
        <dbReference type="ARBA" id="ARBA00022679"/>
    </source>
</evidence>
<dbReference type="NCBIfam" id="NF002032">
    <property type="entry name" value="PRK00856.1"/>
    <property type="match status" value="1"/>
</dbReference>
<dbReference type="PRINTS" id="PR00100">
    <property type="entry name" value="AOTCASE"/>
</dbReference>
<keyword evidence="4 9" id="KW-0808">Transferase</keyword>
<evidence type="ECO:0000256" key="2">
    <source>
        <dbReference type="ARBA" id="ARBA00008896"/>
    </source>
</evidence>
<dbReference type="EC" id="2.1.3.2" evidence="3 8"/>
<dbReference type="GO" id="GO:0006207">
    <property type="term" value="P:'de novo' pyrimidine nucleobase biosynthetic process"/>
    <property type="evidence" value="ECO:0007669"/>
    <property type="project" value="InterPro"/>
</dbReference>
<accession>A0A0G1ZXI7</accession>
<proteinExistence type="inferred from homology"/>
<comment type="caution">
    <text evidence="12">The sequence shown here is derived from an EMBL/GenBank/DDBJ whole genome shotgun (WGS) entry which is preliminary data.</text>
</comment>
<evidence type="ECO:0000256" key="9">
    <source>
        <dbReference type="RuleBase" id="RU003634"/>
    </source>
</evidence>
<dbReference type="UniPathway" id="UPA00070">
    <property type="reaction ID" value="UER00116"/>
</dbReference>
<comment type="catalytic activity">
    <reaction evidence="7">
        <text>carbamoyl phosphate + L-aspartate = N-carbamoyl-L-aspartate + phosphate + H(+)</text>
        <dbReference type="Rhea" id="RHEA:20013"/>
        <dbReference type="ChEBI" id="CHEBI:15378"/>
        <dbReference type="ChEBI" id="CHEBI:29991"/>
        <dbReference type="ChEBI" id="CHEBI:32814"/>
        <dbReference type="ChEBI" id="CHEBI:43474"/>
        <dbReference type="ChEBI" id="CHEBI:58228"/>
        <dbReference type="EC" id="2.1.3.2"/>
    </reaction>
</comment>
<dbReference type="FunFam" id="3.40.50.1370:FF:000002">
    <property type="entry name" value="Aspartate carbamoyltransferase 2"/>
    <property type="match status" value="1"/>
</dbReference>
<evidence type="ECO:0000313" key="13">
    <source>
        <dbReference type="Proteomes" id="UP000034711"/>
    </source>
</evidence>
<reference evidence="12 13" key="1">
    <citation type="journal article" date="2015" name="Nature">
        <title>rRNA introns, odd ribosomes, and small enigmatic genomes across a large radiation of phyla.</title>
        <authorList>
            <person name="Brown C.T."/>
            <person name="Hug L.A."/>
            <person name="Thomas B.C."/>
            <person name="Sharon I."/>
            <person name="Castelle C.J."/>
            <person name="Singh A."/>
            <person name="Wilkins M.J."/>
            <person name="Williams K.H."/>
            <person name="Banfield J.F."/>
        </authorList>
    </citation>
    <scope>NUCLEOTIDE SEQUENCE [LARGE SCALE GENOMIC DNA]</scope>
</reference>
<name>A0A0G1ZXI7_9BACT</name>
<dbReference type="PANTHER" id="PTHR45753:SF6">
    <property type="entry name" value="ASPARTATE CARBAMOYLTRANSFERASE"/>
    <property type="match status" value="1"/>
</dbReference>
<evidence type="ECO:0000256" key="1">
    <source>
        <dbReference type="ARBA" id="ARBA00004852"/>
    </source>
</evidence>
<gene>
    <name evidence="12" type="ORF">UY77_C0005G0007</name>
</gene>
<dbReference type="GO" id="GO:0016597">
    <property type="term" value="F:amino acid binding"/>
    <property type="evidence" value="ECO:0007669"/>
    <property type="project" value="InterPro"/>
</dbReference>
<dbReference type="PRINTS" id="PR00101">
    <property type="entry name" value="ATCASE"/>
</dbReference>
<dbReference type="NCBIfam" id="TIGR00670">
    <property type="entry name" value="asp_carb_tr"/>
    <property type="match status" value="1"/>
</dbReference>
<dbReference type="InterPro" id="IPR002082">
    <property type="entry name" value="Asp_carbamoyltransf"/>
</dbReference>
<evidence type="ECO:0000256" key="6">
    <source>
        <dbReference type="ARBA" id="ARBA00043884"/>
    </source>
</evidence>
<dbReference type="GO" id="GO:0004070">
    <property type="term" value="F:aspartate carbamoyltransferase activity"/>
    <property type="evidence" value="ECO:0007669"/>
    <property type="project" value="UniProtKB-UniRule"/>
</dbReference>
<evidence type="ECO:0000256" key="5">
    <source>
        <dbReference type="ARBA" id="ARBA00022975"/>
    </source>
</evidence>
<evidence type="ECO:0000313" key="12">
    <source>
        <dbReference type="EMBL" id="KKW33117.1"/>
    </source>
</evidence>
<sequence length="314" mass="34786">MKHIVSSGEFERPWLDRLFRLAQGMQARRGKPGEVLIGKLMVTLFYEASTRTRMSFEAAMRYLGGMVSSTENAGQFSSAIKGETLEDSIRVVSGDCDVIVIRHPMTGAAARASLVSRVPIINAGDGVGEHPTQALLDVYTLLAERRLLDRLSEPNVLDGLTVTMFGDLKNGRTVHSLARLLRSYGRVHLNFVSPHALRLPGGLLHELSDNGVGVFETDHLSDVLAATNVLYVTRVQKERFDDPKEYEIVKSSYRIDLDALRGAKDDLVIMHPLPRVDEIAPTVDALSNAAYFRQADNGLPVRMALLQMIFQNRS</sequence>
<dbReference type="GO" id="GO:0006520">
    <property type="term" value="P:amino acid metabolic process"/>
    <property type="evidence" value="ECO:0007669"/>
    <property type="project" value="InterPro"/>
</dbReference>
<dbReference type="Proteomes" id="UP000034711">
    <property type="component" value="Unassembled WGS sequence"/>
</dbReference>
<protein>
    <recommendedName>
        <fullName evidence="3 8">Aspartate carbamoyltransferase</fullName>
        <ecNumber evidence="3 8">2.1.3.2</ecNumber>
    </recommendedName>
</protein>
<dbReference type="InterPro" id="IPR006132">
    <property type="entry name" value="Asp/Orn_carbamoyltranf_P-bd"/>
</dbReference>
<dbReference type="PANTHER" id="PTHR45753">
    <property type="entry name" value="ORNITHINE CARBAMOYLTRANSFERASE, MITOCHONDRIAL"/>
    <property type="match status" value="1"/>
</dbReference>
<dbReference type="PATRIC" id="fig|1618980.3.peg.130"/>
<evidence type="ECO:0000259" key="11">
    <source>
        <dbReference type="Pfam" id="PF02729"/>
    </source>
</evidence>
<comment type="pathway">
    <text evidence="1">Pyrimidine metabolism; UMP biosynthesis via de novo pathway; (S)-dihydroorotate from bicarbonate: step 2/3.</text>
</comment>
<organism evidence="12 13">
    <name type="scientific">Candidatus Uhrbacteria bacterium GW2011_GWA2_53_10</name>
    <dbReference type="NCBI Taxonomy" id="1618980"/>
    <lineage>
        <taxon>Bacteria</taxon>
        <taxon>Candidatus Uhriibacteriota</taxon>
    </lineage>
</organism>
<dbReference type="AlphaFoldDB" id="A0A0G1ZXI7"/>
<comment type="similarity">
    <text evidence="2">Belongs to the aspartate/ornithine carbamoyltransferase superfamily. ATCase family.</text>
</comment>
<dbReference type="Pfam" id="PF00185">
    <property type="entry name" value="OTCace"/>
    <property type="match status" value="1"/>
</dbReference>
<dbReference type="EMBL" id="LCRI01000005">
    <property type="protein sequence ID" value="KKW33117.1"/>
    <property type="molecule type" value="Genomic_DNA"/>
</dbReference>
<dbReference type="Gene3D" id="3.40.50.1370">
    <property type="entry name" value="Aspartate/ornithine carbamoyltransferase"/>
    <property type="match status" value="2"/>
</dbReference>
<dbReference type="InterPro" id="IPR006130">
    <property type="entry name" value="Asp/Orn_carbamoylTrfase"/>
</dbReference>
<feature type="domain" description="Aspartate/ornithine carbamoyltransferase carbamoyl-P binding" evidence="11">
    <location>
        <begin position="2"/>
        <end position="141"/>
    </location>
</feature>
<dbReference type="Pfam" id="PF02729">
    <property type="entry name" value="OTCace_N"/>
    <property type="match status" value="1"/>
</dbReference>
<feature type="domain" description="Aspartate/ornithine carbamoyltransferase Asp/Orn-binding" evidence="10">
    <location>
        <begin position="158"/>
        <end position="308"/>
    </location>
</feature>
<evidence type="ECO:0000256" key="3">
    <source>
        <dbReference type="ARBA" id="ARBA00013008"/>
    </source>
</evidence>
<evidence type="ECO:0000256" key="7">
    <source>
        <dbReference type="ARBA" id="ARBA00048859"/>
    </source>
</evidence>
<dbReference type="SUPFAM" id="SSF53671">
    <property type="entry name" value="Aspartate/ornithine carbamoyltransferase"/>
    <property type="match status" value="1"/>
</dbReference>
<dbReference type="PROSITE" id="PS00097">
    <property type="entry name" value="CARBAMOYLTRANSFERASE"/>
    <property type="match status" value="1"/>
</dbReference>
<dbReference type="InterPro" id="IPR006131">
    <property type="entry name" value="Asp_carbamoyltransf_Asp/Orn-bd"/>
</dbReference>
<keyword evidence="5" id="KW-0665">Pyrimidine biosynthesis</keyword>